<dbReference type="Pfam" id="PF12937">
    <property type="entry name" value="F-box-like"/>
    <property type="match status" value="1"/>
</dbReference>
<reference evidence="3" key="1">
    <citation type="journal article" date="2017" name="Genome Biol.">
        <title>Comparative genomics reveals high biological diversity and specific adaptations in the industrially and medically important fungal genus Aspergillus.</title>
        <authorList>
            <person name="de Vries R.P."/>
            <person name="Riley R."/>
            <person name="Wiebenga A."/>
            <person name="Aguilar-Osorio G."/>
            <person name="Amillis S."/>
            <person name="Uchima C.A."/>
            <person name="Anderluh G."/>
            <person name="Asadollahi M."/>
            <person name="Askin M."/>
            <person name="Barry K."/>
            <person name="Battaglia E."/>
            <person name="Bayram O."/>
            <person name="Benocci T."/>
            <person name="Braus-Stromeyer S.A."/>
            <person name="Caldana C."/>
            <person name="Canovas D."/>
            <person name="Cerqueira G.C."/>
            <person name="Chen F."/>
            <person name="Chen W."/>
            <person name="Choi C."/>
            <person name="Clum A."/>
            <person name="Dos Santos R.A."/>
            <person name="Damasio A.R."/>
            <person name="Diallinas G."/>
            <person name="Emri T."/>
            <person name="Fekete E."/>
            <person name="Flipphi M."/>
            <person name="Freyberg S."/>
            <person name="Gallo A."/>
            <person name="Gournas C."/>
            <person name="Habgood R."/>
            <person name="Hainaut M."/>
            <person name="Harispe M.L."/>
            <person name="Henrissat B."/>
            <person name="Hilden K.S."/>
            <person name="Hope R."/>
            <person name="Hossain A."/>
            <person name="Karabika E."/>
            <person name="Karaffa L."/>
            <person name="Karanyi Z."/>
            <person name="Krasevec N."/>
            <person name="Kuo A."/>
            <person name="Kusch H."/>
            <person name="LaButti K."/>
            <person name="Lagendijk E.L."/>
            <person name="Lapidus A."/>
            <person name="Levasseur A."/>
            <person name="Lindquist E."/>
            <person name="Lipzen A."/>
            <person name="Logrieco A.F."/>
            <person name="MacCabe A."/>
            <person name="Maekelae M.R."/>
            <person name="Malavazi I."/>
            <person name="Melin P."/>
            <person name="Meyer V."/>
            <person name="Mielnichuk N."/>
            <person name="Miskei M."/>
            <person name="Molnar A.P."/>
            <person name="Mule G."/>
            <person name="Ngan C.Y."/>
            <person name="Orejas M."/>
            <person name="Orosz E."/>
            <person name="Ouedraogo J.P."/>
            <person name="Overkamp K.M."/>
            <person name="Park H.-S."/>
            <person name="Perrone G."/>
            <person name="Piumi F."/>
            <person name="Punt P.J."/>
            <person name="Ram A.F."/>
            <person name="Ramon A."/>
            <person name="Rauscher S."/>
            <person name="Record E."/>
            <person name="Riano-Pachon D.M."/>
            <person name="Robert V."/>
            <person name="Roehrig J."/>
            <person name="Ruller R."/>
            <person name="Salamov A."/>
            <person name="Salih N.S."/>
            <person name="Samson R.A."/>
            <person name="Sandor E."/>
            <person name="Sanguinetti M."/>
            <person name="Schuetze T."/>
            <person name="Sepcic K."/>
            <person name="Shelest E."/>
            <person name="Sherlock G."/>
            <person name="Sophianopoulou V."/>
            <person name="Squina F.M."/>
            <person name="Sun H."/>
            <person name="Susca A."/>
            <person name="Todd R.B."/>
            <person name="Tsang A."/>
            <person name="Unkles S.E."/>
            <person name="van de Wiele N."/>
            <person name="van Rossen-Uffink D."/>
            <person name="Oliveira J.V."/>
            <person name="Vesth T.C."/>
            <person name="Visser J."/>
            <person name="Yu J.-H."/>
            <person name="Zhou M."/>
            <person name="Andersen M.R."/>
            <person name="Archer D.B."/>
            <person name="Baker S.E."/>
            <person name="Benoit I."/>
            <person name="Brakhage A.A."/>
            <person name="Braus G.H."/>
            <person name="Fischer R."/>
            <person name="Frisvad J.C."/>
            <person name="Goldman G.H."/>
            <person name="Houbraken J."/>
            <person name="Oakley B."/>
            <person name="Pocsi I."/>
            <person name="Scazzocchio C."/>
            <person name="Seiboth B."/>
            <person name="vanKuyk P.A."/>
            <person name="Wortman J."/>
            <person name="Dyer P.S."/>
            <person name="Grigoriev I.V."/>
        </authorList>
    </citation>
    <scope>NUCLEOTIDE SEQUENCE [LARGE SCALE GENOMIC DNA]</scope>
    <source>
        <strain evidence="3">CBS 101740 / IMI 381727 / IBT 21946</strain>
    </source>
</reference>
<dbReference type="InterPro" id="IPR036047">
    <property type="entry name" value="F-box-like_dom_sf"/>
</dbReference>
<feature type="domain" description="F-box" evidence="1">
    <location>
        <begin position="4"/>
        <end position="37"/>
    </location>
</feature>
<gene>
    <name evidence="2" type="ORF">ASPBRDRAFT_110379</name>
</gene>
<dbReference type="RefSeq" id="XP_067475020.1">
    <property type="nucleotide sequence ID" value="XM_067616589.1"/>
</dbReference>
<evidence type="ECO:0000313" key="2">
    <source>
        <dbReference type="EMBL" id="OJJ67771.1"/>
    </source>
</evidence>
<protein>
    <recommendedName>
        <fullName evidence="1">F-box domain-containing protein</fullName>
    </recommendedName>
</protein>
<accession>A0A1L9U7Z3</accession>
<dbReference type="VEuPathDB" id="FungiDB:ASPBRDRAFT_110379"/>
<evidence type="ECO:0000259" key="1">
    <source>
        <dbReference type="Pfam" id="PF12937"/>
    </source>
</evidence>
<sequence length="63" mass="7102">MGLVQLPTELLLCIADHIPSTKDLYSLVRASRHFYHSLQPSLLPHNVKYNDSSALLWAASRGR</sequence>
<name>A0A1L9U7Z3_ASPBC</name>
<keyword evidence="3" id="KW-1185">Reference proteome</keyword>
<dbReference type="SUPFAM" id="SSF81383">
    <property type="entry name" value="F-box domain"/>
    <property type="match status" value="1"/>
</dbReference>
<organism evidence="2 3">
    <name type="scientific">Aspergillus brasiliensis (strain CBS 101740 / IMI 381727 / IBT 21946)</name>
    <dbReference type="NCBI Taxonomy" id="767769"/>
    <lineage>
        <taxon>Eukaryota</taxon>
        <taxon>Fungi</taxon>
        <taxon>Dikarya</taxon>
        <taxon>Ascomycota</taxon>
        <taxon>Pezizomycotina</taxon>
        <taxon>Eurotiomycetes</taxon>
        <taxon>Eurotiomycetidae</taxon>
        <taxon>Eurotiales</taxon>
        <taxon>Aspergillaceae</taxon>
        <taxon>Aspergillus</taxon>
        <taxon>Aspergillus subgen. Circumdati</taxon>
    </lineage>
</organism>
<dbReference type="OrthoDB" id="4429489at2759"/>
<dbReference type="EMBL" id="KV878693">
    <property type="protein sequence ID" value="OJJ67771.1"/>
    <property type="molecule type" value="Genomic_DNA"/>
</dbReference>
<proteinExistence type="predicted"/>
<dbReference type="InterPro" id="IPR001810">
    <property type="entry name" value="F-box_dom"/>
</dbReference>
<dbReference type="GeneID" id="93569077"/>
<dbReference type="Proteomes" id="UP000184499">
    <property type="component" value="Unassembled WGS sequence"/>
</dbReference>
<dbReference type="AlphaFoldDB" id="A0A1L9U7Z3"/>
<evidence type="ECO:0000313" key="3">
    <source>
        <dbReference type="Proteomes" id="UP000184499"/>
    </source>
</evidence>
<feature type="non-terminal residue" evidence="2">
    <location>
        <position position="63"/>
    </location>
</feature>